<feature type="region of interest" description="Disordered" evidence="1">
    <location>
        <begin position="835"/>
        <end position="864"/>
    </location>
</feature>
<feature type="signal peptide" evidence="2">
    <location>
        <begin position="1"/>
        <end position="22"/>
    </location>
</feature>
<protein>
    <recommendedName>
        <fullName evidence="5">Carboxypeptidase family protein</fullName>
    </recommendedName>
</protein>
<keyword evidence="4" id="KW-1185">Reference proteome</keyword>
<evidence type="ECO:0000256" key="1">
    <source>
        <dbReference type="SAM" id="MobiDB-lite"/>
    </source>
</evidence>
<dbReference type="NCBIfam" id="NF038032">
    <property type="entry name" value="CehA_McbA_metalo"/>
    <property type="match status" value="1"/>
</dbReference>
<evidence type="ECO:0000313" key="3">
    <source>
        <dbReference type="EMBL" id="RBP40468.1"/>
    </source>
</evidence>
<dbReference type="Gene3D" id="2.60.40.1120">
    <property type="entry name" value="Carboxypeptidase-like, regulatory domain"/>
    <property type="match status" value="1"/>
</dbReference>
<evidence type="ECO:0000313" key="4">
    <source>
        <dbReference type="Proteomes" id="UP000253426"/>
    </source>
</evidence>
<evidence type="ECO:0008006" key="5">
    <source>
        <dbReference type="Google" id="ProtNLM"/>
    </source>
</evidence>
<keyword evidence="2" id="KW-0732">Signal</keyword>
<dbReference type="InterPro" id="IPR008969">
    <property type="entry name" value="CarboxyPept-like_regulatory"/>
</dbReference>
<dbReference type="SUPFAM" id="SSF89550">
    <property type="entry name" value="PHP domain-like"/>
    <property type="match status" value="1"/>
</dbReference>
<dbReference type="Proteomes" id="UP000253426">
    <property type="component" value="Unassembled WGS sequence"/>
</dbReference>
<dbReference type="EMBL" id="QNRR01000008">
    <property type="protein sequence ID" value="RBP40468.1"/>
    <property type="molecule type" value="Genomic_DNA"/>
</dbReference>
<organism evidence="3 4">
    <name type="scientific">Roseimicrobium gellanilyticum</name>
    <dbReference type="NCBI Taxonomy" id="748857"/>
    <lineage>
        <taxon>Bacteria</taxon>
        <taxon>Pseudomonadati</taxon>
        <taxon>Verrucomicrobiota</taxon>
        <taxon>Verrucomicrobiia</taxon>
        <taxon>Verrucomicrobiales</taxon>
        <taxon>Verrucomicrobiaceae</taxon>
        <taxon>Roseimicrobium</taxon>
    </lineage>
</organism>
<dbReference type="Gene3D" id="3.20.20.140">
    <property type="entry name" value="Metal-dependent hydrolases"/>
    <property type="match status" value="1"/>
</dbReference>
<feature type="chain" id="PRO_5016810105" description="Carboxypeptidase family protein" evidence="2">
    <location>
        <begin position="23"/>
        <end position="864"/>
    </location>
</feature>
<reference evidence="3 4" key="1">
    <citation type="submission" date="2018-06" db="EMBL/GenBank/DDBJ databases">
        <title>Genomic Encyclopedia of Type Strains, Phase IV (KMG-IV): sequencing the most valuable type-strain genomes for metagenomic binning, comparative biology and taxonomic classification.</title>
        <authorList>
            <person name="Goeker M."/>
        </authorList>
    </citation>
    <scope>NUCLEOTIDE SEQUENCE [LARGE SCALE GENOMIC DNA]</scope>
    <source>
        <strain evidence="3 4">DSM 25532</strain>
    </source>
</reference>
<accession>A0A366HG81</accession>
<gene>
    <name evidence="3" type="ORF">DES53_108175</name>
</gene>
<feature type="compositionally biased region" description="Low complexity" evidence="1">
    <location>
        <begin position="848"/>
        <end position="864"/>
    </location>
</feature>
<dbReference type="OrthoDB" id="5525048at2"/>
<dbReference type="RefSeq" id="WP_113960335.1">
    <property type="nucleotide sequence ID" value="NZ_QNRR01000008.1"/>
</dbReference>
<proteinExistence type="predicted"/>
<dbReference type="AlphaFoldDB" id="A0A366HG81"/>
<comment type="caution">
    <text evidence="3">The sequence shown here is derived from an EMBL/GenBank/DDBJ whole genome shotgun (WGS) entry which is preliminary data.</text>
</comment>
<dbReference type="InterPro" id="IPR016195">
    <property type="entry name" value="Pol/histidinol_Pase-like"/>
</dbReference>
<name>A0A366HG81_9BACT</name>
<evidence type="ECO:0000256" key="2">
    <source>
        <dbReference type="SAM" id="SignalP"/>
    </source>
</evidence>
<dbReference type="SUPFAM" id="SSF49464">
    <property type="entry name" value="Carboxypeptidase regulatory domain-like"/>
    <property type="match status" value="1"/>
</dbReference>
<sequence>MRTSGTLSTLLACLSLTASVPAADSFEIGEGQEGELPQGKEADGIRGDFVLKNDKIVALVSQNAPLRRANMSTFYGADGVTPGCLYDLTLVGAQNDQLIYFGPTGQKGQVSWVRVVAEDDANSAGVETVITAAKNGGLYERHEYRVRDGEHGLWIITTLRNEGKEKTKAKTKDAWTRFNESGQKDGIQWADAVDPRDKAGYAYANLPLEDWKKEPPAEEVELVPGEQVTWARFLAVGTSPAEAWSRVREKREGKEGMLTVKVADKAGQPVLSASVSLVDDKNVLKGYPDEKGEVKLALPAGRHTVVVEDMGRPAVTQEVSIASGKTASIGAALESATKLKFTITDERGRSIPCKAQILAQGETQPVDLGPTMRAHGCRDQWHSERGDFTVQVPAGNYRVVVTRGIEHSHLAQDVTLAPGQEIEVKGTLKRLVDSTGWVSADFHNHSTQSGDNICGTPDRLINIAAEHIEFAPTTEHNRIYDWRPLIEKLGLQNDIQTVVGMELTGSAAHLNCFPLTVEPFLQDNGAPVYNLDARITALTLRGWQGERVDRWVQVNHPDNAFLFNDRNLDSKPDGGLVGIEAMVDGMETENFIGDGILADSPWTLNRPKGALATKVSYVRQFIWLQLLNAGFRVKPVAVADAHTVFGNGVGGWRMYLPSKTDEPAKIDWTGDLAAQAKAGHYFLTTGPFLNVTTADGKVPGDDVRVNGVVQLKVKVQCTDWVNIDRIQVLVNSRKEPTLNFTRKSHPEIFKDGVVQFDQTITVPLQKDAHLIVVAVEEEGDLKTGYGSSDQARLRPMAYHTPIYVDVDGNGFQANGDTLGYDIPVARMTVDTVREKLGLPPEPKPEAPAPNGAPAAAAPGAKKGS</sequence>